<dbReference type="InterPro" id="IPR029016">
    <property type="entry name" value="GAF-like_dom_sf"/>
</dbReference>
<dbReference type="InterPro" id="IPR051448">
    <property type="entry name" value="CdaR-like_regulators"/>
</dbReference>
<gene>
    <name evidence="2" type="ORF">E2L03_08935</name>
</gene>
<feature type="domain" description="GAF" evidence="1">
    <location>
        <begin position="33"/>
        <end position="194"/>
    </location>
</feature>
<dbReference type="AlphaFoldDB" id="A0A4Y7WM56"/>
<dbReference type="InterPro" id="IPR042070">
    <property type="entry name" value="PucR_C-HTH_sf"/>
</dbReference>
<name>A0A4Y7WM56_9BACI</name>
<evidence type="ECO:0000259" key="1">
    <source>
        <dbReference type="SMART" id="SM00065"/>
    </source>
</evidence>
<dbReference type="Gene3D" id="1.10.10.2840">
    <property type="entry name" value="PucR C-terminal helix-turn-helix domain"/>
    <property type="match status" value="1"/>
</dbReference>
<evidence type="ECO:0000313" key="3">
    <source>
        <dbReference type="Proteomes" id="UP000298210"/>
    </source>
</evidence>
<comment type="caution">
    <text evidence="2">The sequence shown here is derived from an EMBL/GenBank/DDBJ whole genome shotgun (WGS) entry which is preliminary data.</text>
</comment>
<reference evidence="2 3" key="1">
    <citation type="submission" date="2019-03" db="EMBL/GenBank/DDBJ databases">
        <authorList>
            <person name="Liu G."/>
        </authorList>
    </citation>
    <scope>NUCLEOTIDE SEQUENCE [LARGE SCALE GENOMIC DNA]</scope>
    <source>
        <strain evidence="2 3">DSM 19099</strain>
    </source>
</reference>
<dbReference type="Pfam" id="PF13185">
    <property type="entry name" value="GAF_2"/>
    <property type="match status" value="1"/>
</dbReference>
<proteinExistence type="predicted"/>
<dbReference type="InterPro" id="IPR003018">
    <property type="entry name" value="GAF"/>
</dbReference>
<dbReference type="PANTHER" id="PTHR33744:SF7">
    <property type="entry name" value="PUCR FAMILY TRANSCRIPTIONAL REGULATOR"/>
    <property type="match status" value="1"/>
</dbReference>
<organism evidence="2 3">
    <name type="scientific">Shouchella lehensis</name>
    <dbReference type="NCBI Taxonomy" id="300825"/>
    <lineage>
        <taxon>Bacteria</taxon>
        <taxon>Bacillati</taxon>
        <taxon>Bacillota</taxon>
        <taxon>Bacilli</taxon>
        <taxon>Bacillales</taxon>
        <taxon>Bacillaceae</taxon>
        <taxon>Shouchella</taxon>
    </lineage>
</organism>
<dbReference type="Gene3D" id="3.30.450.40">
    <property type="match status" value="1"/>
</dbReference>
<dbReference type="Pfam" id="PF13556">
    <property type="entry name" value="HTH_30"/>
    <property type="match status" value="1"/>
</dbReference>
<dbReference type="InterPro" id="IPR025736">
    <property type="entry name" value="PucR_C-HTH_dom"/>
</dbReference>
<sequence>MLNRTKVRRCFMKTDRQLTSLMASIRVLSSTRELPDVLRQLLQEALHVIDGSTAGVLFLYDEQQDVLYAESAIGFNMETLGKVRLKPGEGMSGKTFQQKRGNIYSHLHDTKTGMANLSTQNAMYYEQSLPELAYPVSALSVPLYLSDGTCIGVLTVDIFERKHTFEPNDLDLLETFARQASIAVENARLYSQNKRTQEIHQALSRVSLSYGGLNDITGALAHLLSKHVVVVNEFAEELSSYPEQSTFTLPSSLLENMLTSLYIEKHQGVQTWTMDLDQTALYTFPIQIDAEPIGLLIIIGSKEAMLSPLDQVAIEQALPIFVMELHQRGKQDVDDLMYTARLLEMVIHSSEPEAPTQELLMHIPTGSHQRYVIGKLQLDHSGVPVPMYNRMKQQLMRKVYYEQSKLSDVTIVYERHFDLTFLFTFSSATMPLTIRAFLNELLSYTQSKWNLSGYVGLGRHVSKPTALKESYMEAVRVIHYLQRKQRPNELVDFDSLGPYRLFLNMNEEELIDYVFDKLGILMTHDPSSELLNTLFVYMEQGQRLKETALALYVHVNTVKYRLKKIYELLGIKGFTVEEAFNIHLALKIANYLEISSFSHNRQK</sequence>
<dbReference type="SUPFAM" id="SSF55781">
    <property type="entry name" value="GAF domain-like"/>
    <property type="match status" value="1"/>
</dbReference>
<dbReference type="EMBL" id="SNUX01000002">
    <property type="protein sequence ID" value="TES49580.1"/>
    <property type="molecule type" value="Genomic_DNA"/>
</dbReference>
<dbReference type="SMART" id="SM00065">
    <property type="entry name" value="GAF"/>
    <property type="match status" value="1"/>
</dbReference>
<protein>
    <submittedName>
        <fullName evidence="2">GAF domain-containing protein</fullName>
    </submittedName>
</protein>
<dbReference type="PANTHER" id="PTHR33744">
    <property type="entry name" value="CARBOHYDRATE DIACID REGULATOR"/>
    <property type="match status" value="1"/>
</dbReference>
<evidence type="ECO:0000313" key="2">
    <source>
        <dbReference type="EMBL" id="TES49580.1"/>
    </source>
</evidence>
<accession>A0A4Y7WM56</accession>
<dbReference type="Proteomes" id="UP000298210">
    <property type="component" value="Unassembled WGS sequence"/>
</dbReference>